<proteinExistence type="predicted"/>
<dbReference type="RefSeq" id="WP_159369665.1">
    <property type="nucleotide sequence ID" value="NZ_WMEO01000050.1"/>
</dbReference>
<feature type="transmembrane region" description="Helical" evidence="1">
    <location>
        <begin position="7"/>
        <end position="31"/>
    </location>
</feature>
<comment type="caution">
    <text evidence="2">The sequence shown here is derived from an EMBL/GenBank/DDBJ whole genome shotgun (WGS) entry which is preliminary data.</text>
</comment>
<evidence type="ECO:0000256" key="1">
    <source>
        <dbReference type="SAM" id="Phobius"/>
    </source>
</evidence>
<keyword evidence="1" id="KW-1133">Transmembrane helix</keyword>
<sequence length="191" mass="22130">MNRLKKYGILTIIKSWSFWIPLILAIVSFFLDIWMIPEENVLRFISTGRNVSLALGGMILTGLVILISISDKEFLNFLRESDAYDKLFFLFEYNTVLVVLIILVSMYVGLFGVTDVRFHLFIFLFVHLVLSFLRLISGVISFGEKKGQFETINGLDEENLRENSEIPDRLLKEEFRSEENADSDEETEKDI</sequence>
<protein>
    <submittedName>
        <fullName evidence="2">Uncharacterized protein</fullName>
    </submittedName>
</protein>
<dbReference type="EMBL" id="WMEO01000050">
    <property type="protein sequence ID" value="MYL18167.1"/>
    <property type="molecule type" value="Genomic_DNA"/>
</dbReference>
<feature type="transmembrane region" description="Helical" evidence="1">
    <location>
        <begin position="90"/>
        <end position="110"/>
    </location>
</feature>
<dbReference type="AlphaFoldDB" id="A0A6B1IG28"/>
<gene>
    <name evidence="2" type="ORF">GLW36_16170</name>
</gene>
<feature type="transmembrane region" description="Helical" evidence="1">
    <location>
        <begin position="116"/>
        <end position="136"/>
    </location>
</feature>
<feature type="transmembrane region" description="Helical" evidence="1">
    <location>
        <begin position="51"/>
        <end position="69"/>
    </location>
</feature>
<keyword evidence="1" id="KW-0472">Membrane</keyword>
<evidence type="ECO:0000313" key="3">
    <source>
        <dbReference type="Proteomes" id="UP000460194"/>
    </source>
</evidence>
<reference evidence="2 3" key="1">
    <citation type="submission" date="2019-11" db="EMBL/GenBank/DDBJ databases">
        <title>Genome sequences of 17 halophilic strains isolated from different environments.</title>
        <authorList>
            <person name="Furrow R.E."/>
        </authorList>
    </citation>
    <scope>NUCLEOTIDE SEQUENCE [LARGE SCALE GENOMIC DNA]</scope>
    <source>
        <strain evidence="2 3">22517_05_Cabo</strain>
    </source>
</reference>
<accession>A0A6B1IG28</accession>
<keyword evidence="1" id="KW-0812">Transmembrane</keyword>
<evidence type="ECO:0000313" key="2">
    <source>
        <dbReference type="EMBL" id="MYL18167.1"/>
    </source>
</evidence>
<name>A0A6B1IG28_9EURY</name>
<dbReference type="Proteomes" id="UP000460194">
    <property type="component" value="Unassembled WGS sequence"/>
</dbReference>
<organism evidence="2 3">
    <name type="scientific">Halorubrum distributum</name>
    <dbReference type="NCBI Taxonomy" id="29283"/>
    <lineage>
        <taxon>Archaea</taxon>
        <taxon>Methanobacteriati</taxon>
        <taxon>Methanobacteriota</taxon>
        <taxon>Stenosarchaea group</taxon>
        <taxon>Halobacteria</taxon>
        <taxon>Halobacteriales</taxon>
        <taxon>Haloferacaceae</taxon>
        <taxon>Halorubrum</taxon>
        <taxon>Halorubrum distributum group</taxon>
    </lineage>
</organism>